<keyword evidence="2" id="KW-0812">Transmembrane</keyword>
<protein>
    <submittedName>
        <fullName evidence="3">Uncharacterized protein</fullName>
    </submittedName>
</protein>
<dbReference type="OrthoDB" id="2406649at2759"/>
<keyword evidence="2" id="KW-1133">Transmembrane helix</keyword>
<dbReference type="EMBL" id="JAEPRA010000004">
    <property type="protein sequence ID" value="KAG2186944.1"/>
    <property type="molecule type" value="Genomic_DNA"/>
</dbReference>
<organism evidence="3 4">
    <name type="scientific">Umbelopsis vinacea</name>
    <dbReference type="NCBI Taxonomy" id="44442"/>
    <lineage>
        <taxon>Eukaryota</taxon>
        <taxon>Fungi</taxon>
        <taxon>Fungi incertae sedis</taxon>
        <taxon>Mucoromycota</taxon>
        <taxon>Mucoromycotina</taxon>
        <taxon>Umbelopsidomycetes</taxon>
        <taxon>Umbelopsidales</taxon>
        <taxon>Umbelopsidaceae</taxon>
        <taxon>Umbelopsis</taxon>
    </lineage>
</organism>
<keyword evidence="1" id="KW-0175">Coiled coil</keyword>
<feature type="non-terminal residue" evidence="3">
    <location>
        <position position="1"/>
    </location>
</feature>
<name>A0A8H7Q5L5_9FUNG</name>
<feature type="transmembrane region" description="Helical" evidence="2">
    <location>
        <begin position="22"/>
        <end position="44"/>
    </location>
</feature>
<accession>A0A8H7Q5L5</accession>
<gene>
    <name evidence="3" type="ORF">INT44_003172</name>
</gene>
<keyword evidence="2" id="KW-0472">Membrane</keyword>
<dbReference type="Proteomes" id="UP000612746">
    <property type="component" value="Unassembled WGS sequence"/>
</dbReference>
<feature type="coiled-coil region" evidence="1">
    <location>
        <begin position="64"/>
        <end position="94"/>
    </location>
</feature>
<dbReference type="GO" id="GO:0005739">
    <property type="term" value="C:mitochondrion"/>
    <property type="evidence" value="ECO:0007669"/>
    <property type="project" value="GOC"/>
</dbReference>
<sequence>ASKLHTASWTMKPLTNLQRQRITLNLFVGVALLAVGSVASATFLPCPAYDNSERAAFLEQQRKLKQERGEIEVLVRKRRKAKALSEQNTASEQQKQ</sequence>
<evidence type="ECO:0000313" key="4">
    <source>
        <dbReference type="Proteomes" id="UP000612746"/>
    </source>
</evidence>
<dbReference type="AlphaFoldDB" id="A0A8H7Q5L5"/>
<keyword evidence="4" id="KW-1185">Reference proteome</keyword>
<evidence type="ECO:0000256" key="2">
    <source>
        <dbReference type="SAM" id="Phobius"/>
    </source>
</evidence>
<evidence type="ECO:0000256" key="1">
    <source>
        <dbReference type="SAM" id="Coils"/>
    </source>
</evidence>
<dbReference type="InterPro" id="IPR031459">
    <property type="entry name" value="Coa2"/>
</dbReference>
<dbReference type="GO" id="GO:0033617">
    <property type="term" value="P:mitochondrial respiratory chain complex IV assembly"/>
    <property type="evidence" value="ECO:0007669"/>
    <property type="project" value="InterPro"/>
</dbReference>
<proteinExistence type="predicted"/>
<comment type="caution">
    <text evidence="3">The sequence shown here is derived from an EMBL/GenBank/DDBJ whole genome shotgun (WGS) entry which is preliminary data.</text>
</comment>
<dbReference type="Pfam" id="PF17051">
    <property type="entry name" value="COA2"/>
    <property type="match status" value="1"/>
</dbReference>
<evidence type="ECO:0000313" key="3">
    <source>
        <dbReference type="EMBL" id="KAG2186944.1"/>
    </source>
</evidence>
<reference evidence="3" key="1">
    <citation type="submission" date="2020-12" db="EMBL/GenBank/DDBJ databases">
        <title>Metabolic potential, ecology and presence of endohyphal bacteria is reflected in genomic diversity of Mucoromycotina.</title>
        <authorList>
            <person name="Muszewska A."/>
            <person name="Okrasinska A."/>
            <person name="Steczkiewicz K."/>
            <person name="Drgas O."/>
            <person name="Orlowska M."/>
            <person name="Perlinska-Lenart U."/>
            <person name="Aleksandrzak-Piekarczyk T."/>
            <person name="Szatraj K."/>
            <person name="Zielenkiewicz U."/>
            <person name="Pilsyk S."/>
            <person name="Malc E."/>
            <person name="Mieczkowski P."/>
            <person name="Kruszewska J.S."/>
            <person name="Biernat P."/>
            <person name="Pawlowska J."/>
        </authorList>
    </citation>
    <scope>NUCLEOTIDE SEQUENCE</scope>
    <source>
        <strain evidence="3">WA0000051536</strain>
    </source>
</reference>